<feature type="signal peptide" evidence="2">
    <location>
        <begin position="1"/>
        <end position="27"/>
    </location>
</feature>
<keyword evidence="1" id="KW-0378">Hydrolase</keyword>
<keyword evidence="5" id="KW-1185">Reference proteome</keyword>
<feature type="chain" id="PRO_5047360225" description="Metallo-beta-lactamase domain-containing protein" evidence="2">
    <location>
        <begin position="28"/>
        <end position="302"/>
    </location>
</feature>
<dbReference type="Proteomes" id="UP000662678">
    <property type="component" value="Unassembled WGS sequence"/>
</dbReference>
<comment type="caution">
    <text evidence="4">The sequence shown here is derived from an EMBL/GenBank/DDBJ whole genome shotgun (WGS) entry which is preliminary data.</text>
</comment>
<dbReference type="PANTHER" id="PTHR43546:SF9">
    <property type="entry name" value="L-ASCORBATE-6-PHOSPHATE LACTONASE ULAG-RELATED"/>
    <property type="match status" value="1"/>
</dbReference>
<dbReference type="EMBL" id="BMYP01000081">
    <property type="protein sequence ID" value="GHD82342.1"/>
    <property type="molecule type" value="Genomic_DNA"/>
</dbReference>
<dbReference type="PANTHER" id="PTHR43546">
    <property type="entry name" value="UPF0173 METAL-DEPENDENT HYDROLASE MJ1163-RELATED"/>
    <property type="match status" value="1"/>
</dbReference>
<dbReference type="RefSeq" id="WP_229799792.1">
    <property type="nucleotide sequence ID" value="NZ_BMYP01000081.1"/>
</dbReference>
<dbReference type="InterPro" id="IPR036866">
    <property type="entry name" value="RibonucZ/Hydroxyglut_hydro"/>
</dbReference>
<evidence type="ECO:0000256" key="1">
    <source>
        <dbReference type="ARBA" id="ARBA00022801"/>
    </source>
</evidence>
<evidence type="ECO:0000313" key="5">
    <source>
        <dbReference type="Proteomes" id="UP000662678"/>
    </source>
</evidence>
<proteinExistence type="predicted"/>
<organism evidence="4 5">
    <name type="scientific">Vogesella fluminis</name>
    <dbReference type="NCBI Taxonomy" id="1069161"/>
    <lineage>
        <taxon>Bacteria</taxon>
        <taxon>Pseudomonadati</taxon>
        <taxon>Pseudomonadota</taxon>
        <taxon>Betaproteobacteria</taxon>
        <taxon>Neisseriales</taxon>
        <taxon>Chromobacteriaceae</taxon>
        <taxon>Vogesella</taxon>
    </lineage>
</organism>
<evidence type="ECO:0000256" key="2">
    <source>
        <dbReference type="SAM" id="SignalP"/>
    </source>
</evidence>
<evidence type="ECO:0000259" key="3">
    <source>
        <dbReference type="Pfam" id="PF12706"/>
    </source>
</evidence>
<gene>
    <name evidence="4" type="ORF">GCM10011419_29720</name>
</gene>
<name>A0ABQ3HGN8_9NEIS</name>
<dbReference type="Gene3D" id="3.60.15.10">
    <property type="entry name" value="Ribonuclease Z/Hydroxyacylglutathione hydrolase-like"/>
    <property type="match status" value="1"/>
</dbReference>
<accession>A0ABQ3HGN8</accession>
<dbReference type="Pfam" id="PF12706">
    <property type="entry name" value="Lactamase_B_2"/>
    <property type="match status" value="1"/>
</dbReference>
<reference evidence="5" key="1">
    <citation type="journal article" date="2019" name="Int. J. Syst. Evol. Microbiol.">
        <title>The Global Catalogue of Microorganisms (GCM) 10K type strain sequencing project: providing services to taxonomists for standard genome sequencing and annotation.</title>
        <authorList>
            <consortium name="The Broad Institute Genomics Platform"/>
            <consortium name="The Broad Institute Genome Sequencing Center for Infectious Disease"/>
            <person name="Wu L."/>
            <person name="Ma J."/>
        </authorList>
    </citation>
    <scope>NUCLEOTIDE SEQUENCE [LARGE SCALE GENOMIC DNA]</scope>
    <source>
        <strain evidence="5">KCTC 23713</strain>
    </source>
</reference>
<feature type="domain" description="Metallo-beta-lactamase" evidence="3">
    <location>
        <begin position="60"/>
        <end position="265"/>
    </location>
</feature>
<dbReference type="InterPro" id="IPR001279">
    <property type="entry name" value="Metallo-B-lactamas"/>
</dbReference>
<evidence type="ECO:0000313" key="4">
    <source>
        <dbReference type="EMBL" id="GHD82342.1"/>
    </source>
</evidence>
<dbReference type="InterPro" id="IPR050114">
    <property type="entry name" value="UPF0173_UPF0282_UlaG_hydrolase"/>
</dbReference>
<sequence>MKILNPLRSAAALSGIAMLVVSGIAYSDTNASTASVSVGNAVQVQQIRNATVKIDFSGTTFLVDPMLSAKGGFPGFEGTYRSELRNPLVELPFSVDDVLKSVEAIVVTHTHTDHWDEAAQKQIPKNMPVFVQNEVDAKTIRGQGFKDVRVLKGTTTFNGVKLSKTGGQHGSDLWFADPVRSEAMGPVMGVVFSAPKAKTVYVAGDTVWRPEVDQALKQHKPDVVILNTGSALMAGWEEHPIIMGKQDTLHATKAAPNAAIVAVHMDSVNHMSLSRKELREFVQENKIQERVVIPEDGEVMTF</sequence>
<keyword evidence="2" id="KW-0732">Signal</keyword>
<protein>
    <recommendedName>
        <fullName evidence="3">Metallo-beta-lactamase domain-containing protein</fullName>
    </recommendedName>
</protein>
<dbReference type="SUPFAM" id="SSF56281">
    <property type="entry name" value="Metallo-hydrolase/oxidoreductase"/>
    <property type="match status" value="1"/>
</dbReference>